<reference evidence="2" key="6">
    <citation type="submission" date="2004-04" db="EMBL/GenBank/DDBJ databases">
        <authorList>
            <person name="Arakawa T."/>
            <person name="Carninci P."/>
            <person name="Fukuda S."/>
            <person name="Hashizume W."/>
            <person name="Hayashida K."/>
            <person name="Hori F."/>
            <person name="Iida J."/>
            <person name="Imamura K."/>
            <person name="Imotani K."/>
            <person name="Itoh M."/>
            <person name="Kanagawa S."/>
            <person name="Kawai J."/>
            <person name="Kojima M."/>
            <person name="Konno H."/>
            <person name="Murata M."/>
            <person name="Nakamura M."/>
            <person name="Ninomiya N."/>
            <person name="Nishiyori H."/>
            <person name="Nomura K."/>
            <person name="Ohno M."/>
            <person name="Sakazume N."/>
            <person name="Sano H."/>
            <person name="Sasaki D."/>
            <person name="Shibata K."/>
            <person name="Shiraki T."/>
            <person name="Tagami M."/>
            <person name="Tagami Y."/>
            <person name="Waki K."/>
            <person name="Watahiki A."/>
            <person name="Muramatsu M."/>
            <person name="Hayashizaki Y."/>
        </authorList>
    </citation>
    <scope>NUCLEOTIDE SEQUENCE</scope>
    <source>
        <strain evidence="2">NOD</strain>
        <tissue evidence="2">Activated spleen</tissue>
    </source>
</reference>
<dbReference type="EMBL" id="AK172714">
    <property type="protein sequence ID" value="BAE43141.1"/>
    <property type="molecule type" value="mRNA"/>
</dbReference>
<organism evidence="2">
    <name type="scientific">Mus musculus</name>
    <name type="common">Mouse</name>
    <dbReference type="NCBI Taxonomy" id="10090"/>
    <lineage>
        <taxon>Eukaryota</taxon>
        <taxon>Metazoa</taxon>
        <taxon>Chordata</taxon>
        <taxon>Craniata</taxon>
        <taxon>Vertebrata</taxon>
        <taxon>Euteleostomi</taxon>
        <taxon>Mammalia</taxon>
        <taxon>Eutheria</taxon>
        <taxon>Euarchontoglires</taxon>
        <taxon>Glires</taxon>
        <taxon>Rodentia</taxon>
        <taxon>Myomorpha</taxon>
        <taxon>Muroidea</taxon>
        <taxon>Muridae</taxon>
        <taxon>Murinae</taxon>
        <taxon>Mus</taxon>
        <taxon>Mus</taxon>
    </lineage>
</organism>
<evidence type="ECO:0000313" key="3">
    <source>
        <dbReference type="MGI" id="MGI:2143132"/>
    </source>
</evidence>
<feature type="region of interest" description="Disordered" evidence="1">
    <location>
        <begin position="1"/>
        <end position="135"/>
    </location>
</feature>
<dbReference type="AlphaFoldDB" id="Q3T983"/>
<reference evidence="2" key="4">
    <citation type="journal article" date="2001" name="Nature">
        <title>Functional annotation of a full-length mouse cDNA collection.</title>
        <authorList>
            <consortium name="The RIKEN Genome Exploration Research Group Phase II Team and the FANTOM Consortium"/>
        </authorList>
    </citation>
    <scope>NUCLEOTIDE SEQUENCE</scope>
    <source>
        <strain evidence="2">NOD</strain>
        <tissue evidence="2">Activated spleen</tissue>
    </source>
</reference>
<reference evidence="2" key="7">
    <citation type="journal article" date="2005" name="Science">
        <title>The Transcriptional Landscape of the Mammalian Genome.</title>
        <authorList>
            <consortium name="The FANTOM Consortium"/>
            <consortium name="Riken Genome Exploration Research Group and Genome Science Group (Genome Network Project Core Group)"/>
        </authorList>
    </citation>
    <scope>NUCLEOTIDE SEQUENCE</scope>
    <source>
        <strain evidence="2">NOD</strain>
        <tissue evidence="2">Activated spleen</tissue>
    </source>
</reference>
<feature type="compositionally biased region" description="Low complexity" evidence="1">
    <location>
        <begin position="52"/>
        <end position="68"/>
    </location>
</feature>
<reference evidence="2" key="8">
    <citation type="journal article" date="2005" name="Science">
        <title>Antisense Transcription in the Mammalian Transcriptome.</title>
        <authorList>
            <consortium name="RIKEN Genome Exploration Research Group and Genome Science Group (Genome Network Project Core Group) and the FANTOM Consortium"/>
        </authorList>
    </citation>
    <scope>NUCLEOTIDE SEQUENCE</scope>
    <source>
        <strain evidence="2">NOD</strain>
        <tissue evidence="2">Activated spleen</tissue>
    </source>
</reference>
<accession>Q3T983</accession>
<sequence>MSTHVWALEAGGSLSSRTASTVQTLSQKNPKDKTNKQTNKQNPTILEETGSKGKTTTTMTTKQTNTNKFSFGSECTWIQPPGMGRGPSSTTQSLPSINEALISSLALNKTQPGGRDRDQEKLPWFTAEPPVCDVD</sequence>
<dbReference type="MGI" id="MGI:2143132">
    <property type="gene designation" value="Plekho2"/>
</dbReference>
<gene>
    <name evidence="3" type="primary">Plekho2</name>
    <name evidence="3" type="synonym">AI840980</name>
    <name evidence="3" type="synonym">Plekhq1</name>
</gene>
<evidence type="ECO:0000313" key="2">
    <source>
        <dbReference type="EMBL" id="BAE43141.1"/>
    </source>
</evidence>
<name>Q3T983_MOUSE</name>
<feature type="compositionally biased region" description="Polar residues" evidence="1">
    <location>
        <begin position="13"/>
        <end position="26"/>
    </location>
</feature>
<dbReference type="AGR" id="MGI:2143132"/>
<reference evidence="2" key="3">
    <citation type="journal article" date="2000" name="Genome Res.">
        <title>RIKEN integrated sequence analysis (RISA) system--384-format sequencing pipeline with 384 multicapillary sequencer.</title>
        <authorList>
            <person name="Shibata K."/>
            <person name="Itoh M."/>
            <person name="Aizawa K."/>
            <person name="Nagaoka S."/>
            <person name="Sasaki N."/>
            <person name="Carninci P."/>
            <person name="Konno H."/>
            <person name="Akiyama J."/>
            <person name="Nishi K."/>
            <person name="Kitsunai T."/>
            <person name="Tashiro H."/>
            <person name="Itoh M."/>
            <person name="Sumi N."/>
            <person name="Ishii Y."/>
            <person name="Nakamura S."/>
            <person name="Hazama M."/>
            <person name="Nishine T."/>
            <person name="Harada A."/>
            <person name="Yamamoto R."/>
            <person name="Matsumoto H."/>
            <person name="Sakaguchi S."/>
            <person name="Ikegami T."/>
            <person name="Kashiwagi K."/>
            <person name="Fujiwake S."/>
            <person name="Inoue K."/>
            <person name="Togawa Y."/>
            <person name="Izawa M."/>
            <person name="Ohara E."/>
            <person name="Watahiki M."/>
            <person name="Yoneda Y."/>
            <person name="Ishikawa T."/>
            <person name="Ozawa K."/>
            <person name="Tanaka T."/>
            <person name="Matsuura S."/>
            <person name="Kawai J."/>
            <person name="Okazaki Y."/>
            <person name="Muramatsu M."/>
            <person name="Inoue Y."/>
            <person name="Kira A."/>
            <person name="Hayashizaki Y."/>
        </authorList>
    </citation>
    <scope>NUCLEOTIDE SEQUENCE</scope>
    <source>
        <strain evidence="2">NOD</strain>
        <tissue evidence="2">Activated spleen</tissue>
    </source>
</reference>
<protein>
    <submittedName>
        <fullName evidence="2">Uncharacterized protein</fullName>
    </submittedName>
</protein>
<proteinExistence type="evidence at transcript level"/>
<reference evidence="2" key="1">
    <citation type="journal article" date="1999" name="Methods Enzymol.">
        <title>High-efficiency full-length cDNA cloning.</title>
        <authorList>
            <person name="Carninci P."/>
            <person name="Hayashizaki Y."/>
        </authorList>
    </citation>
    <scope>NUCLEOTIDE SEQUENCE</scope>
    <source>
        <strain evidence="2">NOD</strain>
        <tissue evidence="2">Activated spleen</tissue>
    </source>
</reference>
<evidence type="ECO:0000256" key="1">
    <source>
        <dbReference type="SAM" id="MobiDB-lite"/>
    </source>
</evidence>
<feature type="compositionally biased region" description="Polar residues" evidence="1">
    <location>
        <begin position="87"/>
        <end position="96"/>
    </location>
</feature>
<reference evidence="2" key="2">
    <citation type="journal article" date="2000" name="Genome Res.">
        <title>Normalization and subtraction of cap-trapper-selected cDNAs to prepare full-length cDNA libraries for rapid discovery of new genes.</title>
        <authorList>
            <person name="Carninci P."/>
            <person name="Shibata Y."/>
            <person name="Hayatsu N."/>
            <person name="Sugahara Y."/>
            <person name="Shibata K."/>
            <person name="Itoh M."/>
            <person name="Konno H."/>
            <person name="Okazaki Y."/>
            <person name="Muramatsu M."/>
            <person name="Hayashizaki Y."/>
        </authorList>
    </citation>
    <scope>NUCLEOTIDE SEQUENCE</scope>
    <source>
        <strain evidence="2">NOD</strain>
        <tissue evidence="2">Activated spleen</tissue>
    </source>
</reference>
<reference evidence="2" key="5">
    <citation type="journal article" date="2002" name="Nature">
        <title>Analysis of the mouse transcriptome based on functional annotation of 60,770 full-length cDNAs.</title>
        <authorList>
            <consortium name="The FANTOM Consortium and the RIKEN Genome Exploration Research Group Phase I and II Team"/>
        </authorList>
    </citation>
    <scope>NUCLEOTIDE SEQUENCE</scope>
    <source>
        <strain evidence="2">NOD</strain>
        <tissue evidence="2">Activated spleen</tissue>
    </source>
</reference>